<reference evidence="1" key="1">
    <citation type="submission" date="2014-09" db="EMBL/GenBank/DDBJ databases">
        <authorList>
            <person name="Magalhaes I.L.F."/>
            <person name="Oliveira U."/>
            <person name="Santos F.R."/>
            <person name="Vidigal T.H.D.A."/>
            <person name="Brescovit A.D."/>
            <person name="Santos A.J."/>
        </authorList>
    </citation>
    <scope>NUCLEOTIDE SEQUENCE</scope>
    <source>
        <tissue evidence="1">Shoot tissue taken approximately 20 cm above the soil surface</tissue>
    </source>
</reference>
<name>A0A0A8YVU6_ARUDO</name>
<evidence type="ECO:0000313" key="1">
    <source>
        <dbReference type="EMBL" id="JAD30716.1"/>
    </source>
</evidence>
<proteinExistence type="predicted"/>
<accession>A0A0A8YVU6</accession>
<dbReference type="EMBL" id="GBRH01267179">
    <property type="protein sequence ID" value="JAD30716.1"/>
    <property type="molecule type" value="Transcribed_RNA"/>
</dbReference>
<protein>
    <submittedName>
        <fullName evidence="1">Uncharacterized protein</fullName>
    </submittedName>
</protein>
<organism evidence="1">
    <name type="scientific">Arundo donax</name>
    <name type="common">Giant reed</name>
    <name type="synonym">Donax arundinaceus</name>
    <dbReference type="NCBI Taxonomy" id="35708"/>
    <lineage>
        <taxon>Eukaryota</taxon>
        <taxon>Viridiplantae</taxon>
        <taxon>Streptophyta</taxon>
        <taxon>Embryophyta</taxon>
        <taxon>Tracheophyta</taxon>
        <taxon>Spermatophyta</taxon>
        <taxon>Magnoliopsida</taxon>
        <taxon>Liliopsida</taxon>
        <taxon>Poales</taxon>
        <taxon>Poaceae</taxon>
        <taxon>PACMAD clade</taxon>
        <taxon>Arundinoideae</taxon>
        <taxon>Arundineae</taxon>
        <taxon>Arundo</taxon>
    </lineage>
</organism>
<sequence>MKEASYSYQSCDIDNGSTTKSFLLEYHLPFEKVVALNECLPGNARQSSCGCFRHFWGYSIKISSKA</sequence>
<dbReference type="AlphaFoldDB" id="A0A0A8YVU6"/>
<reference evidence="1" key="2">
    <citation type="journal article" date="2015" name="Data Brief">
        <title>Shoot transcriptome of the giant reed, Arundo donax.</title>
        <authorList>
            <person name="Barrero R.A."/>
            <person name="Guerrero F.D."/>
            <person name="Moolhuijzen P."/>
            <person name="Goolsby J.A."/>
            <person name="Tidwell J."/>
            <person name="Bellgard S.E."/>
            <person name="Bellgard M.I."/>
        </authorList>
    </citation>
    <scope>NUCLEOTIDE SEQUENCE</scope>
    <source>
        <tissue evidence="1">Shoot tissue taken approximately 20 cm above the soil surface</tissue>
    </source>
</reference>